<feature type="non-terminal residue" evidence="1">
    <location>
        <position position="1"/>
    </location>
</feature>
<evidence type="ECO:0000313" key="1">
    <source>
        <dbReference type="EMBL" id="RDY00973.1"/>
    </source>
</evidence>
<name>A0A371HDU4_MUCPR</name>
<comment type="caution">
    <text evidence="1">The sequence shown here is derived from an EMBL/GenBank/DDBJ whole genome shotgun (WGS) entry which is preliminary data.</text>
</comment>
<proteinExistence type="predicted"/>
<keyword evidence="2" id="KW-1185">Reference proteome</keyword>
<evidence type="ECO:0000313" key="2">
    <source>
        <dbReference type="Proteomes" id="UP000257109"/>
    </source>
</evidence>
<organism evidence="1 2">
    <name type="scientific">Mucuna pruriens</name>
    <name type="common">Velvet bean</name>
    <name type="synonym">Dolichos pruriens</name>
    <dbReference type="NCBI Taxonomy" id="157652"/>
    <lineage>
        <taxon>Eukaryota</taxon>
        <taxon>Viridiplantae</taxon>
        <taxon>Streptophyta</taxon>
        <taxon>Embryophyta</taxon>
        <taxon>Tracheophyta</taxon>
        <taxon>Spermatophyta</taxon>
        <taxon>Magnoliopsida</taxon>
        <taxon>eudicotyledons</taxon>
        <taxon>Gunneridae</taxon>
        <taxon>Pentapetalae</taxon>
        <taxon>rosids</taxon>
        <taxon>fabids</taxon>
        <taxon>Fabales</taxon>
        <taxon>Fabaceae</taxon>
        <taxon>Papilionoideae</taxon>
        <taxon>50 kb inversion clade</taxon>
        <taxon>NPAAA clade</taxon>
        <taxon>indigoferoid/millettioid clade</taxon>
        <taxon>Phaseoleae</taxon>
        <taxon>Mucuna</taxon>
    </lineage>
</organism>
<reference evidence="1" key="1">
    <citation type="submission" date="2018-05" db="EMBL/GenBank/DDBJ databases">
        <title>Draft genome of Mucuna pruriens seed.</title>
        <authorList>
            <person name="Nnadi N.E."/>
            <person name="Vos R."/>
            <person name="Hasami M.H."/>
            <person name="Devisetty U.K."/>
            <person name="Aguiy J.C."/>
        </authorList>
    </citation>
    <scope>NUCLEOTIDE SEQUENCE [LARGE SCALE GENOMIC DNA]</scope>
    <source>
        <strain evidence="1">JCA_2017</strain>
    </source>
</reference>
<dbReference type="AlphaFoldDB" id="A0A371HDU4"/>
<accession>A0A371HDU4</accession>
<dbReference type="EMBL" id="QJKJ01002870">
    <property type="protein sequence ID" value="RDY00973.1"/>
    <property type="molecule type" value="Genomic_DNA"/>
</dbReference>
<protein>
    <submittedName>
        <fullName evidence="1">Uncharacterized protein</fullName>
    </submittedName>
</protein>
<sequence length="63" mass="7318">MSSTSWGDVVLYAVYLMNWVPTGVMKFKTPLEKFYTYVNIPSYLTLAPRFYVTMNATFSKSEM</sequence>
<gene>
    <name evidence="1" type="ORF">CR513_15775</name>
</gene>
<dbReference type="Proteomes" id="UP000257109">
    <property type="component" value="Unassembled WGS sequence"/>
</dbReference>